<dbReference type="AlphaFoldDB" id="A0A840WFH2"/>
<sequence>MTQRGTTLALTAVLTVLLAGCFGNEEEPEPTAEPTAAAEPSDFEELSGAEIPESAESVEVFSVGDSGSLRKYVATFTLSDEEEAKAFCESGKIGYYRVLSAGDVVEEERERHFIGETELVDPVRCTSVKQGENVDRSVVFSYPEGERVSVWALTQEVGW</sequence>
<dbReference type="EMBL" id="JACHDO010000001">
    <property type="protein sequence ID" value="MBB5495720.1"/>
    <property type="molecule type" value="Genomic_DNA"/>
</dbReference>
<dbReference type="RefSeq" id="WP_184371012.1">
    <property type="nucleotide sequence ID" value="NZ_BAAAKM010000028.1"/>
</dbReference>
<reference evidence="2 3" key="1">
    <citation type="submission" date="2020-08" db="EMBL/GenBank/DDBJ databases">
        <title>Sequencing the genomes of 1000 actinobacteria strains.</title>
        <authorList>
            <person name="Klenk H.-P."/>
        </authorList>
    </citation>
    <scope>NUCLEOTIDE SEQUENCE [LARGE SCALE GENOMIC DNA]</scope>
    <source>
        <strain evidence="2 3">DSM 44598</strain>
    </source>
</reference>
<comment type="caution">
    <text evidence="2">The sequence shown here is derived from an EMBL/GenBank/DDBJ whole genome shotgun (WGS) entry which is preliminary data.</text>
</comment>
<evidence type="ECO:0008006" key="4">
    <source>
        <dbReference type="Google" id="ProtNLM"/>
    </source>
</evidence>
<name>A0A840WFH2_9ACTN</name>
<dbReference type="Proteomes" id="UP000579647">
    <property type="component" value="Unassembled WGS sequence"/>
</dbReference>
<dbReference type="PROSITE" id="PS51257">
    <property type="entry name" value="PROKAR_LIPOPROTEIN"/>
    <property type="match status" value="1"/>
</dbReference>
<protein>
    <recommendedName>
        <fullName evidence="4">Lipoprotein</fullName>
    </recommendedName>
</protein>
<evidence type="ECO:0000256" key="1">
    <source>
        <dbReference type="SAM" id="MobiDB-lite"/>
    </source>
</evidence>
<accession>A0A840WFH2</accession>
<evidence type="ECO:0000313" key="2">
    <source>
        <dbReference type="EMBL" id="MBB5495720.1"/>
    </source>
</evidence>
<gene>
    <name evidence="2" type="ORF">HNR07_006857</name>
</gene>
<keyword evidence="3" id="KW-1185">Reference proteome</keyword>
<organism evidence="2 3">
    <name type="scientific">Nocardiopsis metallicus</name>
    <dbReference type="NCBI Taxonomy" id="179819"/>
    <lineage>
        <taxon>Bacteria</taxon>
        <taxon>Bacillati</taxon>
        <taxon>Actinomycetota</taxon>
        <taxon>Actinomycetes</taxon>
        <taxon>Streptosporangiales</taxon>
        <taxon>Nocardiopsidaceae</taxon>
        <taxon>Nocardiopsis</taxon>
    </lineage>
</organism>
<evidence type="ECO:0000313" key="3">
    <source>
        <dbReference type="Proteomes" id="UP000579647"/>
    </source>
</evidence>
<feature type="region of interest" description="Disordered" evidence="1">
    <location>
        <begin position="24"/>
        <end position="44"/>
    </location>
</feature>
<proteinExistence type="predicted"/>